<gene>
    <name evidence="1" type="ORF">XFF6991_280146</name>
</gene>
<accession>A0A7Z7NG45</accession>
<name>A0A7Z7NG45_XANCH</name>
<dbReference type="RefSeq" id="WP_099801970.1">
    <property type="nucleotide sequence ID" value="NZ_OCZC01000054.1"/>
</dbReference>
<organism evidence="1 2">
    <name type="scientific">Xanthomonas campestris pv. phaseoli</name>
    <dbReference type="NCBI Taxonomy" id="317013"/>
    <lineage>
        <taxon>Bacteria</taxon>
        <taxon>Pseudomonadati</taxon>
        <taxon>Pseudomonadota</taxon>
        <taxon>Gammaproteobacteria</taxon>
        <taxon>Lysobacterales</taxon>
        <taxon>Lysobacteraceae</taxon>
        <taxon>Xanthomonas</taxon>
    </lineage>
</organism>
<sequence length="115" mass="12849">MNDLPHIRFYHSETDSPSWRALGATAIALLVELRFLLLQEAGTDSVVSLTVREAQRRLGNVGQAKVEKAFAALIEHGWIEKVPTVSGCSSQYLVINHEPELRGEPDAEPTTRRRK</sequence>
<evidence type="ECO:0008006" key="3">
    <source>
        <dbReference type="Google" id="ProtNLM"/>
    </source>
</evidence>
<protein>
    <recommendedName>
        <fullName evidence="3">Helix-turn-helix domain-containing protein</fullName>
    </recommendedName>
</protein>
<dbReference type="AlphaFoldDB" id="A0A7Z7NG45"/>
<dbReference type="EMBL" id="OCZC01000054">
    <property type="protein sequence ID" value="SOO23487.1"/>
    <property type="molecule type" value="Genomic_DNA"/>
</dbReference>
<proteinExistence type="predicted"/>
<evidence type="ECO:0000313" key="2">
    <source>
        <dbReference type="Proteomes" id="UP000234345"/>
    </source>
</evidence>
<evidence type="ECO:0000313" key="1">
    <source>
        <dbReference type="EMBL" id="SOO23487.1"/>
    </source>
</evidence>
<reference evidence="1 2" key="1">
    <citation type="submission" date="2017-10" db="EMBL/GenBank/DDBJ databases">
        <authorList>
            <person name="Regsiter A."/>
            <person name="William W."/>
        </authorList>
    </citation>
    <scope>NUCLEOTIDE SEQUENCE [LARGE SCALE GENOMIC DNA]</scope>
    <source>
        <strain evidence="1 2">CFBP6991</strain>
    </source>
</reference>
<dbReference type="Proteomes" id="UP000234345">
    <property type="component" value="Unassembled WGS sequence"/>
</dbReference>
<comment type="caution">
    <text evidence="1">The sequence shown here is derived from an EMBL/GenBank/DDBJ whole genome shotgun (WGS) entry which is preliminary data.</text>
</comment>